<dbReference type="Proteomes" id="UP001320831">
    <property type="component" value="Unassembled WGS sequence"/>
</dbReference>
<evidence type="ECO:0000313" key="3">
    <source>
        <dbReference type="EMBL" id="MCT7376662.1"/>
    </source>
</evidence>
<accession>A0ABT2LS42</accession>
<dbReference type="PANTHER" id="PTHR43249:SF1">
    <property type="entry name" value="D-GLUCOSIDE 3-DEHYDROGENASE"/>
    <property type="match status" value="1"/>
</dbReference>
<dbReference type="Gene3D" id="3.40.50.720">
    <property type="entry name" value="NAD(P)-binding Rossmann-like Domain"/>
    <property type="match status" value="1"/>
</dbReference>
<evidence type="ECO:0000259" key="2">
    <source>
        <dbReference type="Pfam" id="PF22725"/>
    </source>
</evidence>
<dbReference type="InterPro" id="IPR036291">
    <property type="entry name" value="NAD(P)-bd_dom_sf"/>
</dbReference>
<proteinExistence type="predicted"/>
<dbReference type="RefSeq" id="WP_260904778.1">
    <property type="nucleotide sequence ID" value="NZ_JAOCZP010000005.1"/>
</dbReference>
<dbReference type="Pfam" id="PF01408">
    <property type="entry name" value="GFO_IDH_MocA"/>
    <property type="match status" value="1"/>
</dbReference>
<keyword evidence="4" id="KW-1185">Reference proteome</keyword>
<dbReference type="PANTHER" id="PTHR43249">
    <property type="entry name" value="UDP-N-ACETYL-2-AMINO-2-DEOXY-D-GLUCURONATE OXIDASE"/>
    <property type="match status" value="1"/>
</dbReference>
<sequence>MTHKLRVAVIGAGIAQRHLTGYSWNKDLFEVPVLCSLDAERAKPVCEQFGIPEYTQDVDLLFARDDIDVIDICTPPYNHFELTRRSIEAGKHVICEKPLFGSLAEVDLMAEILAKSDHKLMPIFQYRYGAGLQKLKRLMAEGLTGKPFMTTIETHWWRGADYYEVPWRGKWATELGGGLLGHAIHAHDMLNYVHGECAEVFAYGATLLNKIEVEDTMALAVRMKNGSLAALSMTLGSRKEISRLRFCFENLVAESITEPYTMARDPWTFTAGTSEHQEQIERALADFVPTEDSYTRQFELFHQAIVNDTELPVTLQDARNSLELVTAAYHSERTGRPTPLPINREHPLYSSWLPAPEVAAAKSA</sequence>
<dbReference type="InterPro" id="IPR052515">
    <property type="entry name" value="Gfo/Idh/MocA_Oxidoreductase"/>
</dbReference>
<name>A0ABT2LS42_9HYPH</name>
<comment type="caution">
    <text evidence="3">The sequence shown here is derived from an EMBL/GenBank/DDBJ whole genome shotgun (WGS) entry which is preliminary data.</text>
</comment>
<feature type="domain" description="GFO/IDH/MocA-like oxidoreductase" evidence="2">
    <location>
        <begin position="133"/>
        <end position="240"/>
    </location>
</feature>
<dbReference type="InterPro" id="IPR000683">
    <property type="entry name" value="Gfo/Idh/MocA-like_OxRdtase_N"/>
</dbReference>
<organism evidence="3 4">
    <name type="scientific">Chelativorans salis</name>
    <dbReference type="NCBI Taxonomy" id="2978478"/>
    <lineage>
        <taxon>Bacteria</taxon>
        <taxon>Pseudomonadati</taxon>
        <taxon>Pseudomonadota</taxon>
        <taxon>Alphaproteobacteria</taxon>
        <taxon>Hyphomicrobiales</taxon>
        <taxon>Phyllobacteriaceae</taxon>
        <taxon>Chelativorans</taxon>
    </lineage>
</organism>
<dbReference type="SUPFAM" id="SSF51735">
    <property type="entry name" value="NAD(P)-binding Rossmann-fold domains"/>
    <property type="match status" value="1"/>
</dbReference>
<dbReference type="Gene3D" id="3.30.360.10">
    <property type="entry name" value="Dihydrodipicolinate Reductase, domain 2"/>
    <property type="match status" value="1"/>
</dbReference>
<dbReference type="Pfam" id="PF22725">
    <property type="entry name" value="GFO_IDH_MocA_C3"/>
    <property type="match status" value="1"/>
</dbReference>
<dbReference type="InterPro" id="IPR055170">
    <property type="entry name" value="GFO_IDH_MocA-like_dom"/>
</dbReference>
<feature type="domain" description="Gfo/Idh/MocA-like oxidoreductase N-terminal" evidence="1">
    <location>
        <begin position="5"/>
        <end position="122"/>
    </location>
</feature>
<evidence type="ECO:0000313" key="4">
    <source>
        <dbReference type="Proteomes" id="UP001320831"/>
    </source>
</evidence>
<protein>
    <submittedName>
        <fullName evidence="3">Gfo/Idh/MocA family oxidoreductase</fullName>
    </submittedName>
</protein>
<reference evidence="3 4" key="1">
    <citation type="submission" date="2022-09" db="EMBL/GenBank/DDBJ databases">
        <title>Chelativorans salina sp. nov., a novel slightly halophilic bacterium isolated from a saline lake sediment enrichment.</title>
        <authorList>
            <person name="Gao L."/>
            <person name="Fang B.-Z."/>
            <person name="Li W.-J."/>
        </authorList>
    </citation>
    <scope>NUCLEOTIDE SEQUENCE [LARGE SCALE GENOMIC DNA]</scope>
    <source>
        <strain evidence="3 4">EGI FJ00035</strain>
    </source>
</reference>
<dbReference type="EMBL" id="JAOCZP010000005">
    <property type="protein sequence ID" value="MCT7376662.1"/>
    <property type="molecule type" value="Genomic_DNA"/>
</dbReference>
<evidence type="ECO:0000259" key="1">
    <source>
        <dbReference type="Pfam" id="PF01408"/>
    </source>
</evidence>
<gene>
    <name evidence="3" type="ORF">N5A92_16650</name>
</gene>